<dbReference type="RefSeq" id="WP_078038881.1">
    <property type="nucleotide sequence ID" value="NZ_CP015820.1"/>
</dbReference>
<proteinExistence type="predicted"/>
<dbReference type="PANTHER" id="PTHR12126:SF11">
    <property type="entry name" value="NADH DEHYDROGENASE [UBIQUINONE] 1 ALPHA SUBCOMPLEX SUBUNIT 9, MITOCHONDRIAL"/>
    <property type="match status" value="1"/>
</dbReference>
<dbReference type="InterPro" id="IPR036291">
    <property type="entry name" value="NAD(P)-bd_dom_sf"/>
</dbReference>
<dbReference type="GO" id="GO:0016491">
    <property type="term" value="F:oxidoreductase activity"/>
    <property type="evidence" value="ECO:0007669"/>
    <property type="project" value="UniProtKB-KW"/>
</dbReference>
<evidence type="ECO:0000313" key="3">
    <source>
        <dbReference type="EMBL" id="AQT41701.1"/>
    </source>
</evidence>
<sequence length="350" mass="38818">MTLSTELYQYPKLITVFGGSGFVGRHVVETLTKRGYRVRIAVRRPEVAYYMLQIGEVGQTQMMKTNVRNRESVGRALIDADAAVFLPGLLYSQGKNNYKNVQVEGAKNVAELAASAGIPLIHMSALNADINSNLSYPKTKALGEQAVQKAHKGAIIMRPSVIFGQEDSFFNKLADMSRFTWMLPMFGGGETKLQPVYVGDIANFVVAAIEGNIPAGKIYELGGKEVITYRHAIEEMLKVIMRKKALVSVPFGIGSLIGGIFGLLGKIPMIPTVTTSEQIKMLKKDCIVSEEAKLEGRTLEGVGITPRAMEAVLPSYLWRFRPHGQFAKNTKNYKKDIKSEHRIFLFEIRK</sequence>
<dbReference type="EC" id="1.6.99.3" evidence="3"/>
<dbReference type="KEGG" id="bapa:BBC0178_001930"/>
<organism evidence="3 4">
    <name type="scientific">Bartonella apihabitans</name>
    <dbReference type="NCBI Taxonomy" id="2750929"/>
    <lineage>
        <taxon>Bacteria</taxon>
        <taxon>Pseudomonadati</taxon>
        <taxon>Pseudomonadota</taxon>
        <taxon>Alphaproteobacteria</taxon>
        <taxon>Hyphomicrobiales</taxon>
        <taxon>Bartonellaceae</taxon>
        <taxon>Bartonella</taxon>
    </lineage>
</organism>
<keyword evidence="1" id="KW-0812">Transmembrane</keyword>
<dbReference type="OrthoDB" id="9776313at2"/>
<dbReference type="GO" id="GO:0044877">
    <property type="term" value="F:protein-containing complex binding"/>
    <property type="evidence" value="ECO:0007669"/>
    <property type="project" value="TreeGrafter"/>
</dbReference>
<evidence type="ECO:0000313" key="4">
    <source>
        <dbReference type="Proteomes" id="UP000189660"/>
    </source>
</evidence>
<gene>
    <name evidence="3" type="ORF">BBC0178_001930</name>
</gene>
<keyword evidence="4" id="KW-1185">Reference proteome</keyword>
<dbReference type="EMBL" id="CP015820">
    <property type="protein sequence ID" value="AQT41701.1"/>
    <property type="molecule type" value="Genomic_DNA"/>
</dbReference>
<dbReference type="PANTHER" id="PTHR12126">
    <property type="entry name" value="NADH-UBIQUINONE OXIDOREDUCTASE 39 KDA SUBUNIT-RELATED"/>
    <property type="match status" value="1"/>
</dbReference>
<feature type="domain" description="NAD-dependent epimerase/dehydratase" evidence="2">
    <location>
        <begin position="14"/>
        <end position="222"/>
    </location>
</feature>
<protein>
    <submittedName>
        <fullName evidence="3">NADH dehydrogenase</fullName>
        <ecNumber evidence="3">1.6.99.3</ecNumber>
    </submittedName>
</protein>
<keyword evidence="3" id="KW-0560">Oxidoreductase</keyword>
<dbReference type="InterPro" id="IPR001509">
    <property type="entry name" value="Epimerase_deHydtase"/>
</dbReference>
<dbReference type="CDD" id="cd05271">
    <property type="entry name" value="NDUFA9_like_SDR_a"/>
    <property type="match status" value="1"/>
</dbReference>
<dbReference type="AlphaFoldDB" id="A0A1U9M8A1"/>
<name>A0A1U9M8A1_9HYPH</name>
<dbReference type="Gene3D" id="3.40.50.720">
    <property type="entry name" value="NAD(P)-binding Rossmann-like Domain"/>
    <property type="match status" value="1"/>
</dbReference>
<dbReference type="SUPFAM" id="SSF51735">
    <property type="entry name" value="NAD(P)-binding Rossmann-fold domains"/>
    <property type="match status" value="1"/>
</dbReference>
<reference evidence="3 4" key="1">
    <citation type="submission" date="2016-11" db="EMBL/GenBank/DDBJ databases">
        <title>Comparative genomics of Bartonella apis.</title>
        <authorList>
            <person name="Engel P."/>
        </authorList>
    </citation>
    <scope>NUCLEOTIDE SEQUENCE [LARGE SCALE GENOMIC DNA]</scope>
    <source>
        <strain evidence="3 4">BBC0178</strain>
    </source>
</reference>
<feature type="transmembrane region" description="Helical" evidence="1">
    <location>
        <begin position="245"/>
        <end position="264"/>
    </location>
</feature>
<dbReference type="Proteomes" id="UP000189660">
    <property type="component" value="Chromosome"/>
</dbReference>
<keyword evidence="1" id="KW-1133">Transmembrane helix</keyword>
<accession>A0A1U9M8A1</accession>
<evidence type="ECO:0000256" key="1">
    <source>
        <dbReference type="SAM" id="Phobius"/>
    </source>
</evidence>
<keyword evidence="1" id="KW-0472">Membrane</keyword>
<evidence type="ECO:0000259" key="2">
    <source>
        <dbReference type="Pfam" id="PF01370"/>
    </source>
</evidence>
<dbReference type="InterPro" id="IPR051207">
    <property type="entry name" value="ComplexI_NDUFA9_subunit"/>
</dbReference>
<dbReference type="Pfam" id="PF01370">
    <property type="entry name" value="Epimerase"/>
    <property type="match status" value="1"/>
</dbReference>